<accession>A0ABS5F6L5</accession>
<keyword evidence="8" id="KW-1185">Reference proteome</keyword>
<dbReference type="Gene3D" id="1.10.10.10">
    <property type="entry name" value="Winged helix-like DNA-binding domain superfamily/Winged helix DNA-binding domain"/>
    <property type="match status" value="1"/>
</dbReference>
<reference evidence="8" key="1">
    <citation type="journal article" date="2021" name="Syst. Appl. Microbiol.">
        <title>Roseomonas hellenica sp. nov., isolated from roots of wild-growing Alkanna tinctoria.</title>
        <authorList>
            <person name="Rat A."/>
            <person name="Naranjo H.D."/>
            <person name="Lebbe L."/>
            <person name="Cnockaert M."/>
            <person name="Krigas N."/>
            <person name="Grigoriadou K."/>
            <person name="Maloupa E."/>
            <person name="Willems A."/>
        </authorList>
    </citation>
    <scope>NUCLEOTIDE SEQUENCE [LARGE SCALE GENOMIC DNA]</scope>
    <source>
        <strain evidence="8">LMG 31523</strain>
    </source>
</reference>
<dbReference type="InterPro" id="IPR036388">
    <property type="entry name" value="WH-like_DNA-bd_sf"/>
</dbReference>
<proteinExistence type="inferred from homology"/>
<evidence type="ECO:0000256" key="3">
    <source>
        <dbReference type="ARBA" id="ARBA00023125"/>
    </source>
</evidence>
<organism evidence="7 8">
    <name type="scientific">Plastoroseomonas hellenica</name>
    <dbReference type="NCBI Taxonomy" id="2687306"/>
    <lineage>
        <taxon>Bacteria</taxon>
        <taxon>Pseudomonadati</taxon>
        <taxon>Pseudomonadota</taxon>
        <taxon>Alphaproteobacteria</taxon>
        <taxon>Acetobacterales</taxon>
        <taxon>Acetobacteraceae</taxon>
        <taxon>Plastoroseomonas</taxon>
    </lineage>
</organism>
<evidence type="ECO:0000256" key="4">
    <source>
        <dbReference type="ARBA" id="ARBA00023163"/>
    </source>
</evidence>
<dbReference type="SUPFAM" id="SSF53850">
    <property type="entry name" value="Periplasmic binding protein-like II"/>
    <property type="match status" value="1"/>
</dbReference>
<dbReference type="CDD" id="cd08440">
    <property type="entry name" value="PBP2_LTTR_like_4"/>
    <property type="match status" value="1"/>
</dbReference>
<dbReference type="InterPro" id="IPR036390">
    <property type="entry name" value="WH_DNA-bd_sf"/>
</dbReference>
<comment type="caution">
    <text evidence="7">The sequence shown here is derived from an EMBL/GenBank/DDBJ whole genome shotgun (WGS) entry which is preliminary data.</text>
</comment>
<comment type="similarity">
    <text evidence="1">Belongs to the LysR transcriptional regulatory family.</text>
</comment>
<keyword evidence="3" id="KW-0238">DNA-binding</keyword>
<evidence type="ECO:0000256" key="2">
    <source>
        <dbReference type="ARBA" id="ARBA00023015"/>
    </source>
</evidence>
<feature type="domain" description="HTH lysR-type" evidence="6">
    <location>
        <begin position="3"/>
        <end position="60"/>
    </location>
</feature>
<dbReference type="Pfam" id="PF03466">
    <property type="entry name" value="LysR_substrate"/>
    <property type="match status" value="1"/>
</dbReference>
<dbReference type="InterPro" id="IPR050950">
    <property type="entry name" value="HTH-type_LysR_regulators"/>
</dbReference>
<dbReference type="EMBL" id="JAAGBB010000050">
    <property type="protein sequence ID" value="MBR0668203.1"/>
    <property type="molecule type" value="Genomic_DNA"/>
</dbReference>
<protein>
    <submittedName>
        <fullName evidence="7">LysR family transcriptional regulator</fullName>
    </submittedName>
</protein>
<evidence type="ECO:0000256" key="5">
    <source>
        <dbReference type="SAM" id="MobiDB-lite"/>
    </source>
</evidence>
<gene>
    <name evidence="7" type="ORF">GXW71_27865</name>
</gene>
<dbReference type="InterPro" id="IPR005119">
    <property type="entry name" value="LysR_subst-bd"/>
</dbReference>
<dbReference type="PANTHER" id="PTHR30419">
    <property type="entry name" value="HTH-TYPE TRANSCRIPTIONAL REGULATOR YBHD"/>
    <property type="match status" value="1"/>
</dbReference>
<dbReference type="PANTHER" id="PTHR30419:SF8">
    <property type="entry name" value="NITROGEN ASSIMILATION TRANSCRIPTIONAL ACTIVATOR-RELATED"/>
    <property type="match status" value="1"/>
</dbReference>
<keyword evidence="2" id="KW-0805">Transcription regulation</keyword>
<evidence type="ECO:0000256" key="1">
    <source>
        <dbReference type="ARBA" id="ARBA00009437"/>
    </source>
</evidence>
<dbReference type="Gene3D" id="3.40.190.290">
    <property type="match status" value="1"/>
</dbReference>
<dbReference type="RefSeq" id="WP_211855976.1">
    <property type="nucleotide sequence ID" value="NZ_JAAGBB010000050.1"/>
</dbReference>
<evidence type="ECO:0000313" key="7">
    <source>
        <dbReference type="EMBL" id="MBR0668203.1"/>
    </source>
</evidence>
<dbReference type="PRINTS" id="PR00039">
    <property type="entry name" value="HTHLYSR"/>
</dbReference>
<evidence type="ECO:0000313" key="8">
    <source>
        <dbReference type="Proteomes" id="UP001196870"/>
    </source>
</evidence>
<evidence type="ECO:0000259" key="6">
    <source>
        <dbReference type="PROSITE" id="PS50931"/>
    </source>
</evidence>
<dbReference type="SUPFAM" id="SSF46785">
    <property type="entry name" value="Winged helix' DNA-binding domain"/>
    <property type="match status" value="1"/>
</dbReference>
<dbReference type="PROSITE" id="PS50931">
    <property type="entry name" value="HTH_LYSR"/>
    <property type="match status" value="1"/>
</dbReference>
<keyword evidence="4" id="KW-0804">Transcription</keyword>
<name>A0ABS5F6L5_9PROT</name>
<sequence>MSITLRQLRAMVAVARNGSLGRAAALLHLSQPALTVQIRELERALGVRLFDRGARGAEPTEAGRELAEAFGRILGDLDAVVAGARDVAALRSGLVRVATLPSVGATVLPAVLARLRERSPRIRVAVRDAVAARVGALVKSGAAELGIAAIDPDPELEASLLFEDRMVAVLPAGHPLEKKRSVPLAALAAVPLVLGEESSVRSLFDRACAAEGLHVVPAYEATYISTLMGMVRAGLGVGVLPASAVAPRTEPAIRIRPITDPPIPRRIMLLRRAGRSLSPAAEAFVEALAGDDPPRPAARGRTSRARKTEAP</sequence>
<dbReference type="Pfam" id="PF00126">
    <property type="entry name" value="HTH_1"/>
    <property type="match status" value="1"/>
</dbReference>
<feature type="region of interest" description="Disordered" evidence="5">
    <location>
        <begin position="285"/>
        <end position="311"/>
    </location>
</feature>
<dbReference type="InterPro" id="IPR000847">
    <property type="entry name" value="LysR_HTH_N"/>
</dbReference>
<dbReference type="Proteomes" id="UP001196870">
    <property type="component" value="Unassembled WGS sequence"/>
</dbReference>